<proteinExistence type="predicted"/>
<reference evidence="2 3" key="1">
    <citation type="journal article" date="2020" name="Genomics">
        <title>Complete, high-quality genomes from long-read metagenomic sequencing of two wolf lichen thalli reveals enigmatic genome architecture.</title>
        <authorList>
            <person name="McKenzie S.K."/>
            <person name="Walston R.F."/>
            <person name="Allen J.L."/>
        </authorList>
    </citation>
    <scope>NUCLEOTIDE SEQUENCE [LARGE SCALE GENOMIC DNA]</scope>
    <source>
        <strain evidence="2">WasteWater1</strain>
    </source>
</reference>
<feature type="compositionally biased region" description="Basic and acidic residues" evidence="1">
    <location>
        <begin position="313"/>
        <end position="326"/>
    </location>
</feature>
<dbReference type="Proteomes" id="UP000593566">
    <property type="component" value="Unassembled WGS sequence"/>
</dbReference>
<feature type="compositionally biased region" description="Polar residues" evidence="1">
    <location>
        <begin position="218"/>
        <end position="234"/>
    </location>
</feature>
<name>A0A8H6CPT0_9LECA</name>
<feature type="compositionally biased region" description="Polar residues" evidence="1">
    <location>
        <begin position="104"/>
        <end position="125"/>
    </location>
</feature>
<feature type="compositionally biased region" description="Basic and acidic residues" evidence="1">
    <location>
        <begin position="200"/>
        <end position="213"/>
    </location>
</feature>
<feature type="region of interest" description="Disordered" evidence="1">
    <location>
        <begin position="1"/>
        <end position="551"/>
    </location>
</feature>
<feature type="compositionally biased region" description="Basic and acidic residues" evidence="1">
    <location>
        <begin position="430"/>
        <end position="439"/>
    </location>
</feature>
<dbReference type="EMBL" id="JACCJB010000005">
    <property type="protein sequence ID" value="KAF6227011.1"/>
    <property type="molecule type" value="Genomic_DNA"/>
</dbReference>
<dbReference type="AlphaFoldDB" id="A0A8H6CPT0"/>
<evidence type="ECO:0000256" key="1">
    <source>
        <dbReference type="SAM" id="MobiDB-lite"/>
    </source>
</evidence>
<sequence>MSAGISPSGPSGVASLRAKFEQKDESTSPPSRGRSPAASLSVTGDASRPISKVRTSFIAVEPSGEMGDYNASEELGNEGDVVNGDGIAESTMNGAVEKPKPNGIESTPQKATQRQVNTPKQTTPKISPKKDVTPQKKSGIMNGVLSVANPDKPNSTAEDNTAAMLPSDPKEVAAVSGGAALDGAASPLGSILKGSPFEQDENKGEASNARENEAAAELTQSSQQQANGPSTPTPNGKPKESPAQKTGLQSKPKIASRPSVIGKKSAVQPATSTKAKAENKTQTSTIPTPTTPQNTATPSKQPLTKKISPKSAASKEPKNDVLKDAKSTTAERPSRPSVVPKAPAAAPKPAQKPGKKLGPTSPPSFTKPRPKSPTRPVRLPGSATASTAASAAKLDAASAAATKPRDRVPSNPTSLRQKPARTSLPAGSKPAEKAKDKPKSRLSSVSSKAPEGSFLDRMMRPTQSSSQKTHEKVEAKTPPKKTNGVRNIRQSDGSEKAKSENVETKGGQPTDLAPSPPVQTPADSSEAPKTTGVDNGIDDAALASAASLPSQ</sequence>
<keyword evidence="3" id="KW-1185">Reference proteome</keyword>
<feature type="compositionally biased region" description="Basic and acidic residues" evidence="1">
    <location>
        <begin position="492"/>
        <end position="503"/>
    </location>
</feature>
<feature type="compositionally biased region" description="Low complexity" evidence="1">
    <location>
        <begin position="382"/>
        <end position="402"/>
    </location>
</feature>
<feature type="compositionally biased region" description="Low complexity" evidence="1">
    <location>
        <begin position="538"/>
        <end position="551"/>
    </location>
</feature>
<feature type="compositionally biased region" description="Low complexity" evidence="1">
    <location>
        <begin position="281"/>
        <end position="299"/>
    </location>
</feature>
<dbReference type="RefSeq" id="XP_037155319.1">
    <property type="nucleotide sequence ID" value="XM_037299318.1"/>
</dbReference>
<feature type="compositionally biased region" description="Low complexity" evidence="1">
    <location>
        <begin position="340"/>
        <end position="352"/>
    </location>
</feature>
<feature type="compositionally biased region" description="Basic and acidic residues" evidence="1">
    <location>
        <begin position="468"/>
        <end position="477"/>
    </location>
</feature>
<evidence type="ECO:0000313" key="3">
    <source>
        <dbReference type="Proteomes" id="UP000593566"/>
    </source>
</evidence>
<gene>
    <name evidence="2" type="ORF">HO133_008452</name>
</gene>
<organism evidence="2 3">
    <name type="scientific">Letharia lupina</name>
    <dbReference type="NCBI Taxonomy" id="560253"/>
    <lineage>
        <taxon>Eukaryota</taxon>
        <taxon>Fungi</taxon>
        <taxon>Dikarya</taxon>
        <taxon>Ascomycota</taxon>
        <taxon>Pezizomycotina</taxon>
        <taxon>Lecanoromycetes</taxon>
        <taxon>OSLEUM clade</taxon>
        <taxon>Lecanoromycetidae</taxon>
        <taxon>Lecanorales</taxon>
        <taxon>Lecanorineae</taxon>
        <taxon>Parmeliaceae</taxon>
        <taxon>Letharia</taxon>
    </lineage>
</organism>
<feature type="compositionally biased region" description="Low complexity" evidence="1">
    <location>
        <begin position="27"/>
        <end position="41"/>
    </location>
</feature>
<protein>
    <submittedName>
        <fullName evidence="2">Uncharacterized protein</fullName>
    </submittedName>
</protein>
<dbReference type="GeneID" id="59336848"/>
<evidence type="ECO:0000313" key="2">
    <source>
        <dbReference type="EMBL" id="KAF6227011.1"/>
    </source>
</evidence>
<accession>A0A8H6CPT0</accession>
<comment type="caution">
    <text evidence="2">The sequence shown here is derived from an EMBL/GenBank/DDBJ whole genome shotgun (WGS) entry which is preliminary data.</text>
</comment>